<dbReference type="AlphaFoldDB" id="A0A1Y5SJR3"/>
<dbReference type="InterPro" id="IPR036704">
    <property type="entry name" value="RraA/RraA-like_sf"/>
</dbReference>
<keyword evidence="7" id="KW-1185">Reference proteome</keyword>
<comment type="cofactor">
    <cofactor evidence="1">
        <name>a divalent metal cation</name>
        <dbReference type="ChEBI" id="CHEBI:60240"/>
    </cofactor>
</comment>
<dbReference type="FunCoup" id="A0A1Y5SJR3">
    <property type="interactions" value="50"/>
</dbReference>
<dbReference type="RefSeq" id="WP_085883007.1">
    <property type="nucleotide sequence ID" value="NZ_FWFR01000001.1"/>
</dbReference>
<dbReference type="PANTHER" id="PTHR33254">
    <property type="entry name" value="4-HYDROXY-4-METHYL-2-OXOGLUTARATE ALDOLASE 3-RELATED"/>
    <property type="match status" value="1"/>
</dbReference>
<proteinExistence type="predicted"/>
<name>A0A1Y5SJR3_9PROT</name>
<feature type="binding site" evidence="5">
    <location>
        <position position="119"/>
    </location>
    <ligand>
        <name>Mg(2+)</name>
        <dbReference type="ChEBI" id="CHEBI:18420"/>
    </ligand>
</feature>
<evidence type="ECO:0000313" key="7">
    <source>
        <dbReference type="Proteomes" id="UP000193200"/>
    </source>
</evidence>
<evidence type="ECO:0000256" key="3">
    <source>
        <dbReference type="ARBA" id="ARBA00029596"/>
    </source>
</evidence>
<dbReference type="GO" id="GO:0016829">
    <property type="term" value="F:lyase activity"/>
    <property type="evidence" value="ECO:0007669"/>
    <property type="project" value="UniProtKB-KW"/>
</dbReference>
<keyword evidence="6" id="KW-0456">Lyase</keyword>
<dbReference type="Proteomes" id="UP000193200">
    <property type="component" value="Unassembled WGS sequence"/>
</dbReference>
<evidence type="ECO:0000313" key="6">
    <source>
        <dbReference type="EMBL" id="SLN42471.1"/>
    </source>
</evidence>
<evidence type="ECO:0000256" key="2">
    <source>
        <dbReference type="ARBA" id="ARBA00016549"/>
    </source>
</evidence>
<reference evidence="6 7" key="1">
    <citation type="submission" date="2017-03" db="EMBL/GenBank/DDBJ databases">
        <authorList>
            <person name="Afonso C.L."/>
            <person name="Miller P.J."/>
            <person name="Scott M.A."/>
            <person name="Spackman E."/>
            <person name="Goraichik I."/>
            <person name="Dimitrov K.M."/>
            <person name="Suarez D.L."/>
            <person name="Swayne D.E."/>
        </authorList>
    </citation>
    <scope>NUCLEOTIDE SEQUENCE [LARGE SCALE GENOMIC DNA]</scope>
    <source>
        <strain evidence="6 7">CECT 7691</strain>
    </source>
</reference>
<dbReference type="OrthoDB" id="9812532at2"/>
<sequence>MALTVHNPPDAHLTAEEVSAWRAIPTAVISDELNRACTMDAAIKPMVAGTTMSGQAMTVCVMVGDNAPLHYAVAMARPGTILVVDARGHENTAVWGGILTAAAVAARLGGVIIDGAVRDVAEIRESGLPVYARAVVPNGPHKGFGGTINGPVSCAGAAVNPGDLIVGDDDGIVVIRPEDRDGLMAGCKKRIAKEEDILRQIAAGKTTVELQGLPAPEDFA</sequence>
<protein>
    <recommendedName>
        <fullName evidence="2">Putative 4-hydroxy-4-methyl-2-oxoglutarate aldolase</fullName>
    </recommendedName>
    <alternativeName>
        <fullName evidence="3">Regulator of ribonuclease activity homolog</fullName>
    </alternativeName>
    <alternativeName>
        <fullName evidence="4">RraA-like protein</fullName>
    </alternativeName>
</protein>
<dbReference type="EMBL" id="FWFR01000001">
    <property type="protein sequence ID" value="SLN42471.1"/>
    <property type="molecule type" value="Genomic_DNA"/>
</dbReference>
<dbReference type="Gene3D" id="3.50.30.40">
    <property type="entry name" value="Ribonuclease E inhibitor RraA/RraA-like"/>
    <property type="match status" value="1"/>
</dbReference>
<dbReference type="GO" id="GO:0046872">
    <property type="term" value="F:metal ion binding"/>
    <property type="evidence" value="ECO:0007669"/>
    <property type="project" value="UniProtKB-KW"/>
</dbReference>
<dbReference type="Pfam" id="PF03737">
    <property type="entry name" value="RraA-like"/>
    <property type="match status" value="1"/>
</dbReference>
<gene>
    <name evidence="6" type="primary">proA_2</name>
    <name evidence="6" type="ORF">OCH7691_01786</name>
</gene>
<evidence type="ECO:0000256" key="1">
    <source>
        <dbReference type="ARBA" id="ARBA00001968"/>
    </source>
</evidence>
<evidence type="ECO:0000256" key="4">
    <source>
        <dbReference type="ARBA" id="ARBA00030169"/>
    </source>
</evidence>
<comment type="cofactor">
    <cofactor evidence="5">
        <name>Mg(2+)</name>
        <dbReference type="ChEBI" id="CHEBI:18420"/>
    </cofactor>
</comment>
<keyword evidence="5" id="KW-0479">Metal-binding</keyword>
<dbReference type="PANTHER" id="PTHR33254:SF4">
    <property type="entry name" value="4-HYDROXY-4-METHYL-2-OXOGLUTARATE ALDOLASE 3-RELATED"/>
    <property type="match status" value="1"/>
</dbReference>
<accession>A0A1Y5SJR3</accession>
<dbReference type="InterPro" id="IPR005493">
    <property type="entry name" value="RraA/RraA-like"/>
</dbReference>
<evidence type="ECO:0000256" key="5">
    <source>
        <dbReference type="PIRSR" id="PIRSR605493-1"/>
    </source>
</evidence>
<keyword evidence="5" id="KW-0460">Magnesium</keyword>
<dbReference type="InParanoid" id="A0A1Y5SJR3"/>
<dbReference type="CDD" id="cd16841">
    <property type="entry name" value="RraA_family"/>
    <property type="match status" value="1"/>
</dbReference>
<feature type="binding site" evidence="5">
    <location>
        <position position="118"/>
    </location>
    <ligand>
        <name>substrate</name>
    </ligand>
</feature>
<dbReference type="SUPFAM" id="SSF89562">
    <property type="entry name" value="RraA-like"/>
    <property type="match status" value="1"/>
</dbReference>
<feature type="binding site" evidence="5">
    <location>
        <begin position="96"/>
        <end position="99"/>
    </location>
    <ligand>
        <name>substrate</name>
    </ligand>
</feature>
<organism evidence="6 7">
    <name type="scientific">Oceanibacterium hippocampi</name>
    <dbReference type="NCBI Taxonomy" id="745714"/>
    <lineage>
        <taxon>Bacteria</taxon>
        <taxon>Pseudomonadati</taxon>
        <taxon>Pseudomonadota</taxon>
        <taxon>Alphaproteobacteria</taxon>
        <taxon>Sneathiellales</taxon>
        <taxon>Sneathiellaceae</taxon>
        <taxon>Oceanibacterium</taxon>
    </lineage>
</organism>